<proteinExistence type="predicted"/>
<dbReference type="EMBL" id="CAXDID020000026">
    <property type="protein sequence ID" value="CAL5990854.1"/>
    <property type="molecule type" value="Genomic_DNA"/>
</dbReference>
<evidence type="ECO:0000313" key="1">
    <source>
        <dbReference type="EMBL" id="CAL5990854.1"/>
    </source>
</evidence>
<evidence type="ECO:0000313" key="2">
    <source>
        <dbReference type="Proteomes" id="UP001642409"/>
    </source>
</evidence>
<gene>
    <name evidence="1" type="ORF">HINF_LOCUS11686</name>
</gene>
<accession>A0ABP1HDU6</accession>
<protein>
    <submittedName>
        <fullName evidence="1">Hypothetical_protein</fullName>
    </submittedName>
</protein>
<sequence length="290" mass="33881">MYVNPYSSLYPEILTYDRQLPIKHKQEMCPGKTQFNLYEAQYQTPVFCVDGRVFGQVLADVFEFEDHHVKRAFTIPGLKIQSEADASFHVCSFQNKLLVASNSQVFLWDGDKLHEVQLHCNMKKVVFNAVQLYSFSKFCYVLCNGSLYELLPDYSLQRVHMTPVSDVVFVGGGLVLLKTKSLFEDDEELFCFNMVTKKIQQAFKPHYRFFEKHRVDRLCQVSECGCQLKDKALEDIIGFDWSQQKQESLKEIKWFKQVVNKLGQQLVYEYSLSDYQDEIVPRKSSFFAIK</sequence>
<reference evidence="1 2" key="1">
    <citation type="submission" date="2024-07" db="EMBL/GenBank/DDBJ databases">
        <authorList>
            <person name="Akdeniz Z."/>
        </authorList>
    </citation>
    <scope>NUCLEOTIDE SEQUENCE [LARGE SCALE GENOMIC DNA]</scope>
</reference>
<dbReference type="Proteomes" id="UP001642409">
    <property type="component" value="Unassembled WGS sequence"/>
</dbReference>
<organism evidence="1 2">
    <name type="scientific">Hexamita inflata</name>
    <dbReference type="NCBI Taxonomy" id="28002"/>
    <lineage>
        <taxon>Eukaryota</taxon>
        <taxon>Metamonada</taxon>
        <taxon>Diplomonadida</taxon>
        <taxon>Hexamitidae</taxon>
        <taxon>Hexamitinae</taxon>
        <taxon>Hexamita</taxon>
    </lineage>
</organism>
<name>A0ABP1HDU6_9EUKA</name>
<comment type="caution">
    <text evidence="1">The sequence shown here is derived from an EMBL/GenBank/DDBJ whole genome shotgun (WGS) entry which is preliminary data.</text>
</comment>
<keyword evidence="2" id="KW-1185">Reference proteome</keyword>